<organism evidence="2 3">
    <name type="scientific">Anaeromicrobium sediminis</name>
    <dbReference type="NCBI Taxonomy" id="1478221"/>
    <lineage>
        <taxon>Bacteria</taxon>
        <taxon>Bacillati</taxon>
        <taxon>Bacillota</taxon>
        <taxon>Clostridia</taxon>
        <taxon>Peptostreptococcales</taxon>
        <taxon>Thermotaleaceae</taxon>
        <taxon>Anaeromicrobium</taxon>
    </lineage>
</organism>
<sequence length="118" mass="12545">MKIAIAKDGNMVSGHFGHCEGFEVFNVDGKEIKGREFLQNPGHKPGFLPRYLGEKGMDVIIAGGMGATAQELFAENGVNVVVGASGNLEDVIKRYLDGEVKSTGSVCTEHAHEGECGH</sequence>
<dbReference type="RefSeq" id="WP_095131909.1">
    <property type="nucleotide sequence ID" value="NZ_NIBG01000003.1"/>
</dbReference>
<evidence type="ECO:0000313" key="2">
    <source>
        <dbReference type="EMBL" id="PAB60419.1"/>
    </source>
</evidence>
<protein>
    <submittedName>
        <fullName evidence="2">Dinitrogenase iron-molybdenum cofactor</fullName>
    </submittedName>
</protein>
<dbReference type="InterPro" id="IPR036105">
    <property type="entry name" value="DiNase_FeMo-co_biosyn_sf"/>
</dbReference>
<dbReference type="AlphaFoldDB" id="A0A267MLF5"/>
<evidence type="ECO:0000259" key="1">
    <source>
        <dbReference type="Pfam" id="PF02579"/>
    </source>
</evidence>
<dbReference type="InterPro" id="IPR003731">
    <property type="entry name" value="Di-Nase_FeMo-co_biosynth"/>
</dbReference>
<dbReference type="PANTHER" id="PTHR42983:SF1">
    <property type="entry name" value="IRON-MOLYBDENUM PROTEIN"/>
    <property type="match status" value="1"/>
</dbReference>
<dbReference type="CDD" id="cd00851">
    <property type="entry name" value="MTH1175"/>
    <property type="match status" value="1"/>
</dbReference>
<dbReference type="SUPFAM" id="SSF53146">
    <property type="entry name" value="Nitrogenase accessory factor-like"/>
    <property type="match status" value="1"/>
</dbReference>
<dbReference type="Gene3D" id="3.30.420.130">
    <property type="entry name" value="Dinitrogenase iron-molybdenum cofactor biosynthesis domain"/>
    <property type="match status" value="1"/>
</dbReference>
<proteinExistence type="predicted"/>
<feature type="domain" description="Dinitrogenase iron-molybdenum cofactor biosynthesis" evidence="1">
    <location>
        <begin position="8"/>
        <end position="96"/>
    </location>
</feature>
<keyword evidence="3" id="KW-1185">Reference proteome</keyword>
<dbReference type="OrthoDB" id="280278at2"/>
<dbReference type="EMBL" id="NIBG01000003">
    <property type="protein sequence ID" value="PAB60419.1"/>
    <property type="molecule type" value="Genomic_DNA"/>
</dbReference>
<name>A0A267MLF5_9FIRM</name>
<accession>A0A267MLF5</accession>
<reference evidence="2 3" key="1">
    <citation type="submission" date="2017-06" db="EMBL/GenBank/DDBJ databases">
        <title>Draft genome sequence of anaerobic fermentative bacterium Anaeromicrobium sediminis DY2726D isolated from West Pacific Ocean sediments.</title>
        <authorList>
            <person name="Zeng X."/>
        </authorList>
    </citation>
    <scope>NUCLEOTIDE SEQUENCE [LARGE SCALE GENOMIC DNA]</scope>
    <source>
        <strain evidence="2 3">DY2726D</strain>
    </source>
</reference>
<dbReference type="InterPro" id="IPR033913">
    <property type="entry name" value="MTH1175_dom"/>
</dbReference>
<dbReference type="Pfam" id="PF02579">
    <property type="entry name" value="Nitro_FeMo-Co"/>
    <property type="match status" value="1"/>
</dbReference>
<evidence type="ECO:0000313" key="3">
    <source>
        <dbReference type="Proteomes" id="UP000216024"/>
    </source>
</evidence>
<gene>
    <name evidence="2" type="ORF">CCE28_05860</name>
</gene>
<dbReference type="PANTHER" id="PTHR42983">
    <property type="entry name" value="DINITROGENASE IRON-MOLYBDENUM COFACTOR PROTEIN-RELATED"/>
    <property type="match status" value="1"/>
</dbReference>
<comment type="caution">
    <text evidence="2">The sequence shown here is derived from an EMBL/GenBank/DDBJ whole genome shotgun (WGS) entry which is preliminary data.</text>
</comment>
<dbReference type="Proteomes" id="UP000216024">
    <property type="component" value="Unassembled WGS sequence"/>
</dbReference>